<gene>
    <name evidence="8" type="ORF">F8A88_00410</name>
</gene>
<keyword evidence="5" id="KW-0732">Signal</keyword>
<keyword evidence="2 4" id="KW-0472">Membrane</keyword>
<dbReference type="PRINTS" id="PR01021">
    <property type="entry name" value="OMPADOMAIN"/>
</dbReference>
<evidence type="ECO:0000256" key="2">
    <source>
        <dbReference type="ARBA" id="ARBA00023136"/>
    </source>
</evidence>
<dbReference type="GO" id="GO:0009279">
    <property type="term" value="C:cell outer membrane"/>
    <property type="evidence" value="ECO:0007669"/>
    <property type="project" value="UniProtKB-SubCell"/>
</dbReference>
<comment type="caution">
    <text evidence="8">The sequence shown here is derived from an EMBL/GenBank/DDBJ whole genome shotgun (WGS) entry which is preliminary data.</text>
</comment>
<proteinExistence type="predicted"/>
<protein>
    <submittedName>
        <fullName evidence="8">OmpA family protein</fullName>
    </submittedName>
</protein>
<dbReference type="RefSeq" id="WP_151148966.1">
    <property type="nucleotide sequence ID" value="NZ_WAIE01000001.1"/>
</dbReference>
<evidence type="ECO:0000256" key="4">
    <source>
        <dbReference type="PROSITE-ProRule" id="PRU00473"/>
    </source>
</evidence>
<dbReference type="PANTHER" id="PTHR30329:SF21">
    <property type="entry name" value="LIPOPROTEIN YIAD-RELATED"/>
    <property type="match status" value="1"/>
</dbReference>
<dbReference type="Gene3D" id="3.40.50.410">
    <property type="entry name" value="von Willebrand factor, type A domain"/>
    <property type="match status" value="1"/>
</dbReference>
<dbReference type="SUPFAM" id="SSF103088">
    <property type="entry name" value="OmpA-like"/>
    <property type="match status" value="1"/>
</dbReference>
<dbReference type="InterPro" id="IPR006665">
    <property type="entry name" value="OmpA-like"/>
</dbReference>
<feature type="signal peptide" evidence="5">
    <location>
        <begin position="1"/>
        <end position="26"/>
    </location>
</feature>
<keyword evidence="9" id="KW-1185">Reference proteome</keyword>
<dbReference type="InterPro" id="IPR002035">
    <property type="entry name" value="VWF_A"/>
</dbReference>
<reference evidence="8 9" key="1">
    <citation type="journal article" date="2017" name="Int. J. Syst. Evol. Microbiol.">
        <title>Desulfovibrio senegalensis sp. nov., a mesophilic sulfate reducer isolated from marine sediment.</title>
        <authorList>
            <person name="Thioye A."/>
            <person name="Gam Z.B.A."/>
            <person name="Mbengue M."/>
            <person name="Cayol J.L."/>
            <person name="Joseph-Bartoli M."/>
            <person name="Toure-Kane C."/>
            <person name="Labat M."/>
        </authorList>
    </citation>
    <scope>NUCLEOTIDE SEQUENCE [LARGE SCALE GENOMIC DNA]</scope>
    <source>
        <strain evidence="8 9">DSM 101509</strain>
    </source>
</reference>
<evidence type="ECO:0000313" key="8">
    <source>
        <dbReference type="EMBL" id="KAB1442775.1"/>
    </source>
</evidence>
<dbReference type="InterPro" id="IPR050330">
    <property type="entry name" value="Bact_OuterMem_StrucFunc"/>
</dbReference>
<comment type="subcellular location">
    <subcellularLocation>
        <location evidence="1">Cell outer membrane</location>
    </subcellularLocation>
</comment>
<dbReference type="Gene3D" id="3.30.1330.60">
    <property type="entry name" value="OmpA-like domain"/>
    <property type="match status" value="1"/>
</dbReference>
<evidence type="ECO:0000256" key="3">
    <source>
        <dbReference type="ARBA" id="ARBA00023237"/>
    </source>
</evidence>
<dbReference type="InterPro" id="IPR036737">
    <property type="entry name" value="OmpA-like_sf"/>
</dbReference>
<dbReference type="CDD" id="cd07185">
    <property type="entry name" value="OmpA_C-like"/>
    <property type="match status" value="1"/>
</dbReference>
<evidence type="ECO:0000313" key="9">
    <source>
        <dbReference type="Proteomes" id="UP000438699"/>
    </source>
</evidence>
<dbReference type="InterPro" id="IPR036465">
    <property type="entry name" value="vWFA_dom_sf"/>
</dbReference>
<dbReference type="PANTHER" id="PTHR30329">
    <property type="entry name" value="STATOR ELEMENT OF FLAGELLAR MOTOR COMPLEX"/>
    <property type="match status" value="1"/>
</dbReference>
<dbReference type="EMBL" id="WAIE01000001">
    <property type="protein sequence ID" value="KAB1442775.1"/>
    <property type="molecule type" value="Genomic_DNA"/>
</dbReference>
<accession>A0A6N6N5M1</accession>
<name>A0A6N6N5M1_9BACT</name>
<dbReference type="InterPro" id="IPR006664">
    <property type="entry name" value="OMP_bac"/>
</dbReference>
<dbReference type="AlphaFoldDB" id="A0A6N6N5M1"/>
<evidence type="ECO:0000259" key="7">
    <source>
        <dbReference type="PROSITE" id="PS51123"/>
    </source>
</evidence>
<dbReference type="SUPFAM" id="SSF53300">
    <property type="entry name" value="vWA-like"/>
    <property type="match status" value="1"/>
</dbReference>
<dbReference type="PROSITE" id="PS50234">
    <property type="entry name" value="VWFA"/>
    <property type="match status" value="1"/>
</dbReference>
<dbReference type="Proteomes" id="UP000438699">
    <property type="component" value="Unassembled WGS sequence"/>
</dbReference>
<organism evidence="8 9">
    <name type="scientific">Pseudodesulfovibrio senegalensis</name>
    <dbReference type="NCBI Taxonomy" id="1721087"/>
    <lineage>
        <taxon>Bacteria</taxon>
        <taxon>Pseudomonadati</taxon>
        <taxon>Thermodesulfobacteriota</taxon>
        <taxon>Desulfovibrionia</taxon>
        <taxon>Desulfovibrionales</taxon>
        <taxon>Desulfovibrionaceae</taxon>
    </lineage>
</organism>
<dbReference type="CDD" id="cd00198">
    <property type="entry name" value="vWFA"/>
    <property type="match status" value="1"/>
</dbReference>
<feature type="domain" description="VWFA" evidence="6">
    <location>
        <begin position="36"/>
        <end position="224"/>
    </location>
</feature>
<evidence type="ECO:0000259" key="6">
    <source>
        <dbReference type="PROSITE" id="PS50234"/>
    </source>
</evidence>
<dbReference type="OrthoDB" id="9805566at2"/>
<feature type="domain" description="OmpA-like" evidence="7">
    <location>
        <begin position="233"/>
        <end position="347"/>
    </location>
</feature>
<feature type="chain" id="PRO_5027095597" evidence="5">
    <location>
        <begin position="27"/>
        <end position="347"/>
    </location>
</feature>
<evidence type="ECO:0000256" key="1">
    <source>
        <dbReference type="ARBA" id="ARBA00004442"/>
    </source>
</evidence>
<dbReference type="Pfam" id="PF00691">
    <property type="entry name" value="OmpA"/>
    <property type="match status" value="1"/>
</dbReference>
<evidence type="ECO:0000256" key="5">
    <source>
        <dbReference type="SAM" id="SignalP"/>
    </source>
</evidence>
<sequence>MIKFKTALRPAIIAAMVIMLAFPAMASAKMVKKIDNFIFLVDQSGSMAQILGDTGMKRMDLAKETMTRMSDQIPELGYNGSLFMVAPFQSKLAPAPYSKAKMKNAVASINSDFDIFGRQTPMGEGLMDIAPVISGLNGRTALIIFTDGESNIGVDPVVQAKKLYAQYGDRLCIHVVSYADSAKGQMTIDGIRALSNCSVNADYESLSCDATLAQYVNDVFYEEVADAPAPAPMAPAAEVITFDLHFGFDKYQITDEMIPILEQAKMILDDNAGASYFIEGHTDSTGAEAYNQGLSERRANSVTAWLIENGIDSGRLEAKGYGETNPKYDNGTKEGRRLNRRVEIRTK</sequence>
<keyword evidence="3" id="KW-0998">Cell outer membrane</keyword>
<dbReference type="PROSITE" id="PS51123">
    <property type="entry name" value="OMPA_2"/>
    <property type="match status" value="1"/>
</dbReference>